<proteinExistence type="predicted"/>
<dbReference type="AlphaFoldDB" id="A0ABD1E5X1"/>
<evidence type="ECO:0000256" key="1">
    <source>
        <dbReference type="SAM" id="MobiDB-lite"/>
    </source>
</evidence>
<dbReference type="Proteomes" id="UP001566132">
    <property type="component" value="Unassembled WGS sequence"/>
</dbReference>
<protein>
    <submittedName>
        <fullName evidence="2">Uncharacterized protein</fullName>
    </submittedName>
</protein>
<evidence type="ECO:0000313" key="3">
    <source>
        <dbReference type="Proteomes" id="UP001566132"/>
    </source>
</evidence>
<keyword evidence="3" id="KW-1185">Reference proteome</keyword>
<dbReference type="Gene3D" id="3.30.420.10">
    <property type="entry name" value="Ribonuclease H-like superfamily/Ribonuclease H"/>
    <property type="match status" value="1"/>
</dbReference>
<comment type="caution">
    <text evidence="2">The sequence shown here is derived from an EMBL/GenBank/DDBJ whole genome shotgun (WGS) entry which is preliminary data.</text>
</comment>
<sequence>MDPGAGTSNDSNNLSPPKKRKRCSLAHLTVVAQKEEIAWVYLMTGKMISHILHRLCGQFTEERRGYPKAKVFEHHPRTIDELKAAIRQEIAEIPPEMTARVMDTFRN</sequence>
<evidence type="ECO:0000313" key="2">
    <source>
        <dbReference type="EMBL" id="KAL1490004.1"/>
    </source>
</evidence>
<reference evidence="2 3" key="1">
    <citation type="submission" date="2024-05" db="EMBL/GenBank/DDBJ databases">
        <title>Genetic variation in Jamaican populations of the coffee berry borer (Hypothenemus hampei).</title>
        <authorList>
            <person name="Errbii M."/>
            <person name="Myrie A."/>
        </authorList>
    </citation>
    <scope>NUCLEOTIDE SEQUENCE [LARGE SCALE GENOMIC DNA]</scope>
    <source>
        <strain evidence="2">JA-Hopewell-2020-01-JO</strain>
        <tissue evidence="2">Whole body</tissue>
    </source>
</reference>
<accession>A0ABD1E5X1</accession>
<dbReference type="InterPro" id="IPR036397">
    <property type="entry name" value="RNaseH_sf"/>
</dbReference>
<feature type="region of interest" description="Disordered" evidence="1">
    <location>
        <begin position="1"/>
        <end position="20"/>
    </location>
</feature>
<gene>
    <name evidence="2" type="ORF">ABEB36_013920</name>
</gene>
<organism evidence="2 3">
    <name type="scientific">Hypothenemus hampei</name>
    <name type="common">Coffee berry borer</name>
    <dbReference type="NCBI Taxonomy" id="57062"/>
    <lineage>
        <taxon>Eukaryota</taxon>
        <taxon>Metazoa</taxon>
        <taxon>Ecdysozoa</taxon>
        <taxon>Arthropoda</taxon>
        <taxon>Hexapoda</taxon>
        <taxon>Insecta</taxon>
        <taxon>Pterygota</taxon>
        <taxon>Neoptera</taxon>
        <taxon>Endopterygota</taxon>
        <taxon>Coleoptera</taxon>
        <taxon>Polyphaga</taxon>
        <taxon>Cucujiformia</taxon>
        <taxon>Curculionidae</taxon>
        <taxon>Scolytinae</taxon>
        <taxon>Hypothenemus</taxon>
    </lineage>
</organism>
<name>A0ABD1E5X1_HYPHA</name>
<feature type="compositionally biased region" description="Polar residues" evidence="1">
    <location>
        <begin position="1"/>
        <end position="15"/>
    </location>
</feature>
<dbReference type="EMBL" id="JBDJPC010000011">
    <property type="protein sequence ID" value="KAL1490004.1"/>
    <property type="molecule type" value="Genomic_DNA"/>
</dbReference>